<dbReference type="InterPro" id="IPR045204">
    <property type="entry name" value="DSP_laforin-like"/>
</dbReference>
<keyword evidence="8" id="KW-1185">Reference proteome</keyword>
<feature type="domain" description="Tyrosine specific protein phosphatases" evidence="6">
    <location>
        <begin position="199"/>
        <end position="254"/>
    </location>
</feature>
<dbReference type="SUPFAM" id="SSF52799">
    <property type="entry name" value="(Phosphotyrosine protein) phosphatases II"/>
    <property type="match status" value="1"/>
</dbReference>
<name>A0A8T0H8E8_CERPU</name>
<dbReference type="PANTHER" id="PTHR46642:SF8">
    <property type="entry name" value="DUAL SPECIFICITY PROTEIN PHOSPHATASE FAMILY PROTEIN"/>
    <property type="match status" value="1"/>
</dbReference>
<keyword evidence="3" id="KW-0119">Carbohydrate metabolism</keyword>
<feature type="compositionally biased region" description="Basic and acidic residues" evidence="4">
    <location>
        <begin position="89"/>
        <end position="106"/>
    </location>
</feature>
<evidence type="ECO:0000256" key="2">
    <source>
        <dbReference type="ARBA" id="ARBA00022912"/>
    </source>
</evidence>
<dbReference type="GO" id="GO:0019203">
    <property type="term" value="F:carbohydrate phosphatase activity"/>
    <property type="evidence" value="ECO:0007669"/>
    <property type="project" value="InterPro"/>
</dbReference>
<dbReference type="GO" id="GO:0009507">
    <property type="term" value="C:chloroplast"/>
    <property type="evidence" value="ECO:0007669"/>
    <property type="project" value="TreeGrafter"/>
</dbReference>
<keyword evidence="2" id="KW-0904">Protein phosphatase</keyword>
<evidence type="ECO:0000256" key="3">
    <source>
        <dbReference type="ARBA" id="ARBA00023277"/>
    </source>
</evidence>
<dbReference type="InterPro" id="IPR052832">
    <property type="entry name" value="Starch-Glucan_Phosphatase"/>
</dbReference>
<proteinExistence type="predicted"/>
<evidence type="ECO:0000313" key="8">
    <source>
        <dbReference type="Proteomes" id="UP000822688"/>
    </source>
</evidence>
<dbReference type="PANTHER" id="PTHR46642">
    <property type="entry name" value="DUAL SPECIFICITY PHOSPHATASE, SUBGROUP, CATALYTIC DOMAIN"/>
    <property type="match status" value="1"/>
</dbReference>
<feature type="domain" description="Tyrosine-protein phosphatase" evidence="5">
    <location>
        <begin position="119"/>
        <end position="275"/>
    </location>
</feature>
<dbReference type="InterPro" id="IPR029021">
    <property type="entry name" value="Prot-tyrosine_phosphatase-like"/>
</dbReference>
<feature type="region of interest" description="Disordered" evidence="4">
    <location>
        <begin position="74"/>
        <end position="106"/>
    </location>
</feature>
<dbReference type="AlphaFoldDB" id="A0A8T0H8E8"/>
<dbReference type="PROSITE" id="PS50056">
    <property type="entry name" value="TYR_PHOSPHATASE_2"/>
    <property type="match status" value="1"/>
</dbReference>
<reference evidence="7" key="1">
    <citation type="submission" date="2020-06" db="EMBL/GenBank/DDBJ databases">
        <title>WGS assembly of Ceratodon purpureus strain R40.</title>
        <authorList>
            <person name="Carey S.B."/>
            <person name="Jenkins J."/>
            <person name="Shu S."/>
            <person name="Lovell J.T."/>
            <person name="Sreedasyam A."/>
            <person name="Maumus F."/>
            <person name="Tiley G.P."/>
            <person name="Fernandez-Pozo N."/>
            <person name="Barry K."/>
            <person name="Chen C."/>
            <person name="Wang M."/>
            <person name="Lipzen A."/>
            <person name="Daum C."/>
            <person name="Saski C.A."/>
            <person name="Payton A.C."/>
            <person name="Mcbreen J.C."/>
            <person name="Conrad R.E."/>
            <person name="Kollar L.M."/>
            <person name="Olsson S."/>
            <person name="Huttunen S."/>
            <person name="Landis J.B."/>
            <person name="Wickett N.J."/>
            <person name="Johnson M.G."/>
            <person name="Rensing S.A."/>
            <person name="Grimwood J."/>
            <person name="Schmutz J."/>
            <person name="Mcdaniel S.F."/>
        </authorList>
    </citation>
    <scope>NUCLEOTIDE SEQUENCE</scope>
    <source>
        <strain evidence="7">R40</strain>
    </source>
</reference>
<dbReference type="InterPro" id="IPR000340">
    <property type="entry name" value="Dual-sp_phosphatase_cat-dom"/>
</dbReference>
<dbReference type="Pfam" id="PF00782">
    <property type="entry name" value="DSPc"/>
    <property type="match status" value="1"/>
</dbReference>
<dbReference type="Proteomes" id="UP000822688">
    <property type="component" value="Chromosome 7"/>
</dbReference>
<evidence type="ECO:0000256" key="4">
    <source>
        <dbReference type="SAM" id="MobiDB-lite"/>
    </source>
</evidence>
<dbReference type="EMBL" id="CM026428">
    <property type="protein sequence ID" value="KAG0566519.1"/>
    <property type="molecule type" value="Genomic_DNA"/>
</dbReference>
<evidence type="ECO:0008006" key="9">
    <source>
        <dbReference type="Google" id="ProtNLM"/>
    </source>
</evidence>
<organism evidence="7 8">
    <name type="scientific">Ceratodon purpureus</name>
    <name type="common">Fire moss</name>
    <name type="synonym">Dicranum purpureum</name>
    <dbReference type="NCBI Taxonomy" id="3225"/>
    <lineage>
        <taxon>Eukaryota</taxon>
        <taxon>Viridiplantae</taxon>
        <taxon>Streptophyta</taxon>
        <taxon>Embryophyta</taxon>
        <taxon>Bryophyta</taxon>
        <taxon>Bryophytina</taxon>
        <taxon>Bryopsida</taxon>
        <taxon>Dicranidae</taxon>
        <taxon>Pseudoditrichales</taxon>
        <taxon>Ditrichaceae</taxon>
        <taxon>Ceratodon</taxon>
    </lineage>
</organism>
<dbReference type="GO" id="GO:0005983">
    <property type="term" value="P:starch catabolic process"/>
    <property type="evidence" value="ECO:0007669"/>
    <property type="project" value="TreeGrafter"/>
</dbReference>
<protein>
    <recommendedName>
        <fullName evidence="9">Tyrosine specific protein phosphatases domain-containing protein</fullName>
    </recommendedName>
</protein>
<dbReference type="Gene3D" id="3.90.190.10">
    <property type="entry name" value="Protein tyrosine phosphatase superfamily"/>
    <property type="match status" value="1"/>
</dbReference>
<dbReference type="GO" id="GO:0004721">
    <property type="term" value="F:phosphoprotein phosphatase activity"/>
    <property type="evidence" value="ECO:0007669"/>
    <property type="project" value="UniProtKB-KW"/>
</dbReference>
<evidence type="ECO:0000256" key="1">
    <source>
        <dbReference type="ARBA" id="ARBA00022801"/>
    </source>
</evidence>
<accession>A0A8T0H8E8</accession>
<dbReference type="SMART" id="SM00195">
    <property type="entry name" value="DSPc"/>
    <property type="match status" value="1"/>
</dbReference>
<comment type="caution">
    <text evidence="7">The sequence shown here is derived from an EMBL/GenBank/DDBJ whole genome shotgun (WGS) entry which is preliminary data.</text>
</comment>
<gene>
    <name evidence="7" type="ORF">KC19_7G069500</name>
</gene>
<evidence type="ECO:0000259" key="5">
    <source>
        <dbReference type="PROSITE" id="PS50054"/>
    </source>
</evidence>
<sequence length="350" mass="38840">MASSTAAMSLSSGVGSIRGRGYGCIGLNSSWKSCPAFLRTVRMSGKGLGVSMARVAGGSGRVLCAGEGGVVTSSEREVEKEEEVAPMSEAERAGWEQRQKEATEVKDPADPFQWRWTLNWDSITPNIIVGSCPRSPGDVDRMVDEAGIDAILNLQSGLCFDALKIPIDAIRKRAVERGVRLERVEIRDFDHADQSLMLPVAVRLLNSLLARGMKVYVHCTAGINRATLTTVGHLTFVQQMDLDEAVELVKSARPVAHPYIDCWTEVRRRLLDGRLDEVTRTSEQIYEDRVVNKITGTKNSDWFAAEKRVISQTFQRYLDTDLAVLDMETEWLKRRFELEHKKTGGNGSAH</sequence>
<evidence type="ECO:0000259" key="6">
    <source>
        <dbReference type="PROSITE" id="PS50056"/>
    </source>
</evidence>
<evidence type="ECO:0000313" key="7">
    <source>
        <dbReference type="EMBL" id="KAG0566519.1"/>
    </source>
</evidence>
<dbReference type="InterPro" id="IPR020422">
    <property type="entry name" value="TYR_PHOSPHATASE_DUAL_dom"/>
</dbReference>
<dbReference type="PROSITE" id="PS50054">
    <property type="entry name" value="TYR_PHOSPHATASE_DUAL"/>
    <property type="match status" value="1"/>
</dbReference>
<dbReference type="GO" id="GO:2001070">
    <property type="term" value="F:starch binding"/>
    <property type="evidence" value="ECO:0007669"/>
    <property type="project" value="TreeGrafter"/>
</dbReference>
<dbReference type="InterPro" id="IPR000387">
    <property type="entry name" value="Tyr_Pase_dom"/>
</dbReference>
<dbReference type="CDD" id="cd14526">
    <property type="entry name" value="DSP_laforin-like"/>
    <property type="match status" value="1"/>
</dbReference>
<keyword evidence="1" id="KW-0378">Hydrolase</keyword>